<keyword evidence="3" id="KW-1185">Reference proteome</keyword>
<name>A0ABV1VRN6_9ACTN</name>
<dbReference type="Gene3D" id="1.20.1290.10">
    <property type="entry name" value="AhpD-like"/>
    <property type="match status" value="2"/>
</dbReference>
<gene>
    <name evidence="2" type="ORF">ABT322_34380</name>
</gene>
<reference evidence="2 3" key="1">
    <citation type="submission" date="2024-06" db="EMBL/GenBank/DDBJ databases">
        <title>The Natural Products Discovery Center: Release of the First 8490 Sequenced Strains for Exploring Actinobacteria Biosynthetic Diversity.</title>
        <authorList>
            <person name="Kalkreuter E."/>
            <person name="Kautsar S.A."/>
            <person name="Yang D."/>
            <person name="Bader C.D."/>
            <person name="Teijaro C.N."/>
            <person name="Fluegel L."/>
            <person name="Davis C.M."/>
            <person name="Simpson J.R."/>
            <person name="Lauterbach L."/>
            <person name="Steele A.D."/>
            <person name="Gui C."/>
            <person name="Meng S."/>
            <person name="Li G."/>
            <person name="Viehrig K."/>
            <person name="Ye F."/>
            <person name="Su P."/>
            <person name="Kiefer A.F."/>
            <person name="Nichols A."/>
            <person name="Cepeda A.J."/>
            <person name="Yan W."/>
            <person name="Fan B."/>
            <person name="Jiang Y."/>
            <person name="Adhikari A."/>
            <person name="Zheng C.-J."/>
            <person name="Schuster L."/>
            <person name="Cowan T.M."/>
            <person name="Smanski M.J."/>
            <person name="Chevrette M.G."/>
            <person name="De Carvalho L.P.S."/>
            <person name="Shen B."/>
        </authorList>
    </citation>
    <scope>NUCLEOTIDE SEQUENCE [LARGE SCALE GENOMIC DNA]</scope>
    <source>
        <strain evidence="2 3">NPDC000632</strain>
    </source>
</reference>
<dbReference type="EMBL" id="JBEPCV010000050">
    <property type="protein sequence ID" value="MER6908729.1"/>
    <property type="molecule type" value="Genomic_DNA"/>
</dbReference>
<proteinExistence type="predicted"/>
<evidence type="ECO:0000259" key="1">
    <source>
        <dbReference type="Pfam" id="PF02627"/>
    </source>
</evidence>
<dbReference type="InterPro" id="IPR029032">
    <property type="entry name" value="AhpD-like"/>
</dbReference>
<dbReference type="Pfam" id="PF02627">
    <property type="entry name" value="CMD"/>
    <property type="match status" value="1"/>
</dbReference>
<dbReference type="RefSeq" id="WP_350725523.1">
    <property type="nucleotide sequence ID" value="NZ_JBEPCO010000071.1"/>
</dbReference>
<dbReference type="SUPFAM" id="SSF69118">
    <property type="entry name" value="AhpD-like"/>
    <property type="match status" value="1"/>
</dbReference>
<evidence type="ECO:0000313" key="2">
    <source>
        <dbReference type="EMBL" id="MER6908729.1"/>
    </source>
</evidence>
<feature type="domain" description="Carboxymuconolactone decarboxylase-like" evidence="1">
    <location>
        <begin position="59"/>
        <end position="103"/>
    </location>
</feature>
<dbReference type="InterPro" id="IPR004675">
    <property type="entry name" value="AhpD_core"/>
</dbReference>
<dbReference type="InterPro" id="IPR003779">
    <property type="entry name" value="CMD-like"/>
</dbReference>
<accession>A0ABV1VRN6</accession>
<dbReference type="Proteomes" id="UP001490330">
    <property type="component" value="Unassembled WGS sequence"/>
</dbReference>
<dbReference type="NCBIfam" id="TIGR00778">
    <property type="entry name" value="ahpD_dom"/>
    <property type="match status" value="1"/>
</dbReference>
<evidence type="ECO:0000313" key="3">
    <source>
        <dbReference type="Proteomes" id="UP001490330"/>
    </source>
</evidence>
<sequence length="347" mass="37718">MKTVVRRLLRDSSRQVRHVDVVDPRTADGLVAAVYTQCERDFGVLAPPLALHSAAAAPLAAGWLLLRETLLAGRDADRAVKEAVATTVSRANRCPYCVEVHQAKLDTLRLPAAKDVATEIAEWVQAVERPRQPRRPAPDGLTAAQAAELFGVAVTFHYLNRMVSVFLGDSPVPEPVPGRMRGVIMRVVAKSMAPAARVPLEPGTSLDLLPSARLPPELAWAEASPAVAGALARATAAVNGAARWIPHRVREGLRRRLSEWDGEPVGPSRAWLDEATRRYPPAEAPLARLVLLTAFAPYQVVEADVRSFRERHPLDRELIEVTSWSALTTAFHIGAGFPRFGRTAPVG</sequence>
<comment type="caution">
    <text evidence="2">The sequence shown here is derived from an EMBL/GenBank/DDBJ whole genome shotgun (WGS) entry which is preliminary data.</text>
</comment>
<organism evidence="2 3">
    <name type="scientific">Streptomyces flaveolus</name>
    <dbReference type="NCBI Taxonomy" id="67297"/>
    <lineage>
        <taxon>Bacteria</taxon>
        <taxon>Bacillati</taxon>
        <taxon>Actinomycetota</taxon>
        <taxon>Actinomycetes</taxon>
        <taxon>Kitasatosporales</taxon>
        <taxon>Streptomycetaceae</taxon>
        <taxon>Streptomyces</taxon>
    </lineage>
</organism>
<protein>
    <submittedName>
        <fullName evidence="2">Carboxymuconolactone decarboxylase family protein</fullName>
    </submittedName>
</protein>